<comment type="cofactor">
    <cofactor evidence="1">
        <name>Mn(2+)</name>
        <dbReference type="ChEBI" id="CHEBI:29035"/>
    </cofactor>
</comment>
<dbReference type="EMBL" id="CAWVOK010000023">
    <property type="protein sequence ID" value="CAK8163108.1"/>
    <property type="molecule type" value="Genomic_DNA"/>
</dbReference>
<dbReference type="NCBIfam" id="NF006156">
    <property type="entry name" value="PRK08299.1"/>
    <property type="match status" value="1"/>
</dbReference>
<dbReference type="RefSeq" id="WP_338364085.1">
    <property type="nucleotide sequence ID" value="NZ_CAWVOK010000023.1"/>
</dbReference>
<dbReference type="PANTHER" id="PTHR11822:SF21">
    <property type="entry name" value="ISOCITRATE DEHYDROGENASE [NADP], MITOCHONDRIAL"/>
    <property type="match status" value="1"/>
</dbReference>
<comment type="caution">
    <text evidence="10">The sequence shown here is derived from an EMBL/GenBank/DDBJ whole genome shotgun (WGS) entry which is preliminary data.</text>
</comment>
<keyword evidence="6 8" id="KW-0560">Oxidoreductase</keyword>
<keyword evidence="3 8" id="KW-0816">Tricarboxylic acid cycle</keyword>
<keyword evidence="7 8" id="KW-0464">Manganese</keyword>
<dbReference type="PIRSF" id="PIRSF000108">
    <property type="entry name" value="IDH_NADP"/>
    <property type="match status" value="1"/>
</dbReference>
<evidence type="ECO:0000256" key="6">
    <source>
        <dbReference type="ARBA" id="ARBA00023002"/>
    </source>
</evidence>
<keyword evidence="8" id="KW-0521">NADP</keyword>
<evidence type="ECO:0000313" key="11">
    <source>
        <dbReference type="Proteomes" id="UP001314181"/>
    </source>
</evidence>
<keyword evidence="11" id="KW-1185">Reference proteome</keyword>
<dbReference type="InterPro" id="IPR024084">
    <property type="entry name" value="IsoPropMal-DH-like_dom"/>
</dbReference>
<evidence type="ECO:0000256" key="3">
    <source>
        <dbReference type="ARBA" id="ARBA00022532"/>
    </source>
</evidence>
<dbReference type="Proteomes" id="UP001314181">
    <property type="component" value="Unassembled WGS sequence"/>
</dbReference>
<dbReference type="SMART" id="SM01329">
    <property type="entry name" value="Iso_dh"/>
    <property type="match status" value="1"/>
</dbReference>
<dbReference type="PANTHER" id="PTHR11822">
    <property type="entry name" value="NADP-SPECIFIC ISOCITRATE DEHYDROGENASE"/>
    <property type="match status" value="1"/>
</dbReference>
<dbReference type="NCBIfam" id="TIGR00127">
    <property type="entry name" value="nadp_idh_euk"/>
    <property type="match status" value="1"/>
</dbReference>
<comment type="similarity">
    <text evidence="2 8">Belongs to the isocitrate and isopropylmalate dehydrogenases family.</text>
</comment>
<feature type="domain" description="Isopropylmalate dehydrogenase-like" evidence="9">
    <location>
        <begin position="11"/>
        <end position="396"/>
    </location>
</feature>
<evidence type="ECO:0000256" key="8">
    <source>
        <dbReference type="PIRNR" id="PIRNR000108"/>
    </source>
</evidence>
<evidence type="ECO:0000313" key="10">
    <source>
        <dbReference type="EMBL" id="CAK8163108.1"/>
    </source>
</evidence>
<protein>
    <recommendedName>
        <fullName evidence="8">Isocitrate dehydrogenase [NADP]</fullName>
        <ecNumber evidence="8">1.1.1.42</ecNumber>
    </recommendedName>
</protein>
<evidence type="ECO:0000256" key="5">
    <source>
        <dbReference type="ARBA" id="ARBA00022842"/>
    </source>
</evidence>
<sequence>MSRKYFDKYIPIVEIDGDEMAHVMWDMIKKYLIFPYIDLNIKYFDISVENRDKTNNKITTQAIEAVKKYGIGVKCATITPSVNKKIELKIKNDLPSPNASLRNELGGTVFRQPILFNNIKPLIKNWQKPIVIARHAEGDQYNAYECIAERNDIVQLEKKSNGMQNIIAYYKADTLSTFLLMCNNQYSIKSFAHACFTYAIEKSMSVFLSTKSTVSKIYDGLFEQTFNNLFTAKFSRQFAAKNISYEHRLIDDMVAYTMRSAGGFIWACKNYDGDVQSDFIAQGFGGLSLMQSLLINKKKNIVLAEAAHGTIARHFKIYLKGEETSTNPIGSIFAWTAGIRQYGIVNNDKKSIEFASLLEDACKKTVEKGCFTKDIANFVGINASQSMTTIDFIKEINFAIKNSFG</sequence>
<evidence type="ECO:0000256" key="7">
    <source>
        <dbReference type="ARBA" id="ARBA00023211"/>
    </source>
</evidence>
<dbReference type="InterPro" id="IPR004790">
    <property type="entry name" value="Isocitrate_DH_NADP"/>
</dbReference>
<dbReference type="Pfam" id="PF00180">
    <property type="entry name" value="Iso_dh"/>
    <property type="match status" value="1"/>
</dbReference>
<keyword evidence="5 8" id="KW-0460">Magnesium</keyword>
<gene>
    <name evidence="10" type="ORF">CAXC1_300009</name>
</gene>
<keyword evidence="4 8" id="KW-0479">Metal-binding</keyword>
<dbReference type="EC" id="1.1.1.42" evidence="8"/>
<dbReference type="Gene3D" id="3.40.718.10">
    <property type="entry name" value="Isopropylmalate Dehydrogenase"/>
    <property type="match status" value="1"/>
</dbReference>
<evidence type="ECO:0000256" key="4">
    <source>
        <dbReference type="ARBA" id="ARBA00022723"/>
    </source>
</evidence>
<evidence type="ECO:0000256" key="1">
    <source>
        <dbReference type="ARBA" id="ARBA00001936"/>
    </source>
</evidence>
<organism evidence="10 11">
    <name type="scientific">Candidatus Xenohaliotis californiensis</name>
    <dbReference type="NCBI Taxonomy" id="84677"/>
    <lineage>
        <taxon>Bacteria</taxon>
        <taxon>Pseudomonadati</taxon>
        <taxon>Pseudomonadota</taxon>
        <taxon>Alphaproteobacteria</taxon>
        <taxon>Rickettsiales</taxon>
        <taxon>Anaplasmataceae</taxon>
        <taxon>Candidatus Xenohaliotis</taxon>
    </lineage>
</organism>
<proteinExistence type="inferred from homology"/>
<comment type="cofactor">
    <cofactor evidence="8">
        <name>Mg(2+)</name>
        <dbReference type="ChEBI" id="CHEBI:18420"/>
    </cofactor>
    <cofactor evidence="8">
        <name>Mn(2+)</name>
        <dbReference type="ChEBI" id="CHEBI:29035"/>
    </cofactor>
    <text evidence="8">Binds 1 Mg(2+) or Mn(2+) ion per subunit.</text>
</comment>
<dbReference type="GO" id="GO:0004450">
    <property type="term" value="F:isocitrate dehydrogenase (NADP+) activity"/>
    <property type="evidence" value="ECO:0007669"/>
    <property type="project" value="UniProtKB-EC"/>
</dbReference>
<comment type="catalytic activity">
    <reaction evidence="8">
        <text>D-threo-isocitrate + NADP(+) = 2-oxoglutarate + CO2 + NADPH</text>
        <dbReference type="Rhea" id="RHEA:19629"/>
        <dbReference type="ChEBI" id="CHEBI:15562"/>
        <dbReference type="ChEBI" id="CHEBI:16526"/>
        <dbReference type="ChEBI" id="CHEBI:16810"/>
        <dbReference type="ChEBI" id="CHEBI:57783"/>
        <dbReference type="ChEBI" id="CHEBI:58349"/>
        <dbReference type="EC" id="1.1.1.42"/>
    </reaction>
</comment>
<name>A0ABP0ET52_9RICK</name>
<accession>A0ABP0ET52</accession>
<evidence type="ECO:0000259" key="9">
    <source>
        <dbReference type="SMART" id="SM01329"/>
    </source>
</evidence>
<dbReference type="SUPFAM" id="SSF53659">
    <property type="entry name" value="Isocitrate/Isopropylmalate dehydrogenase-like"/>
    <property type="match status" value="1"/>
</dbReference>
<reference evidence="10 11" key="1">
    <citation type="submission" date="2024-01" db="EMBL/GenBank/DDBJ databases">
        <authorList>
            <person name="Kunselman E."/>
        </authorList>
    </citation>
    <scope>NUCLEOTIDE SEQUENCE [LARGE SCALE GENOMIC DNA]</scope>
    <source>
        <strain evidence="10">2 abalone samples</strain>
    </source>
</reference>
<evidence type="ECO:0000256" key="2">
    <source>
        <dbReference type="ARBA" id="ARBA00007769"/>
    </source>
</evidence>